<evidence type="ECO:0000256" key="19">
    <source>
        <dbReference type="SAM" id="Phobius"/>
    </source>
</evidence>
<feature type="domain" description="Ionotropic glutamate receptor L-glutamate and glycine-binding" evidence="21">
    <location>
        <begin position="13"/>
        <end position="71"/>
    </location>
</feature>
<feature type="binding site" evidence="15">
    <location>
        <position position="80"/>
    </location>
    <ligand>
        <name>L-glutamate</name>
        <dbReference type="ChEBI" id="CHEBI:29985"/>
    </ligand>
</feature>
<feature type="binding site" evidence="15">
    <location>
        <position position="297"/>
    </location>
    <ligand>
        <name>L-glutamate</name>
        <dbReference type="ChEBI" id="CHEBI:29985"/>
    </ligand>
</feature>
<feature type="binding site" evidence="15">
    <location>
        <position position="82"/>
    </location>
    <ligand>
        <name>L-glutamate</name>
        <dbReference type="ChEBI" id="CHEBI:29985"/>
    </ligand>
</feature>
<dbReference type="GO" id="GO:0045211">
    <property type="term" value="C:postsynaptic membrane"/>
    <property type="evidence" value="ECO:0007669"/>
    <property type="project" value="UniProtKB-SubCell"/>
</dbReference>
<keyword evidence="2" id="KW-1003">Cell membrane</keyword>
<dbReference type="SUPFAM" id="SSF81324">
    <property type="entry name" value="Voltage-gated potassium channels"/>
    <property type="match status" value="1"/>
</dbReference>
<evidence type="ECO:0000256" key="13">
    <source>
        <dbReference type="ARBA" id="ARBA00023303"/>
    </source>
</evidence>
<dbReference type="PANTHER" id="PTHR18966">
    <property type="entry name" value="IONOTROPIC GLUTAMATE RECEPTOR"/>
    <property type="match status" value="1"/>
</dbReference>
<evidence type="ECO:0000256" key="2">
    <source>
        <dbReference type="ARBA" id="ARBA00022475"/>
    </source>
</evidence>
<keyword evidence="11" id="KW-0628">Postsynaptic cell membrane</keyword>
<feature type="domain" description="Ionotropic glutamate receptor C-terminal" evidence="20">
    <location>
        <begin position="3"/>
        <end position="361"/>
    </location>
</feature>
<evidence type="ECO:0000256" key="3">
    <source>
        <dbReference type="ARBA" id="ARBA00022692"/>
    </source>
</evidence>
<dbReference type="FunFam" id="1.10.287.70:FF:000067">
    <property type="entry name" value="glutamate receptor 2 isoform X1"/>
    <property type="match status" value="1"/>
</dbReference>
<dbReference type="FunFam" id="3.40.190.10:FF:000024">
    <property type="entry name" value="Glutamate receptor, ionotropic, delta 1"/>
    <property type="match status" value="1"/>
</dbReference>
<dbReference type="EMBL" id="VSWD01000006">
    <property type="protein sequence ID" value="KAK3099395.1"/>
    <property type="molecule type" value="Genomic_DNA"/>
</dbReference>
<reference evidence="22" key="1">
    <citation type="submission" date="2019-08" db="EMBL/GenBank/DDBJ databases">
        <title>The improved chromosome-level genome for the pearl oyster Pinctada fucata martensii using PacBio sequencing and Hi-C.</title>
        <authorList>
            <person name="Zheng Z."/>
        </authorList>
    </citation>
    <scope>NUCLEOTIDE SEQUENCE</scope>
    <source>
        <strain evidence="22">ZZ-2019</strain>
        <tissue evidence="22">Adductor muscle</tissue>
    </source>
</reference>
<evidence type="ECO:0000259" key="21">
    <source>
        <dbReference type="SMART" id="SM00918"/>
    </source>
</evidence>
<dbReference type="FunFam" id="3.40.190.10:FF:000060">
    <property type="entry name" value="Glutamate receptor ionotropic, kainate 1"/>
    <property type="match status" value="1"/>
</dbReference>
<feature type="disulfide bond" evidence="17">
    <location>
        <begin position="310"/>
        <end position="365"/>
    </location>
</feature>
<dbReference type="GO" id="GO:0015276">
    <property type="term" value="F:ligand-gated monoatomic ion channel activity"/>
    <property type="evidence" value="ECO:0007669"/>
    <property type="project" value="InterPro"/>
</dbReference>
<evidence type="ECO:0000256" key="14">
    <source>
        <dbReference type="ARBA" id="ARBA00034104"/>
    </source>
</evidence>
<evidence type="ECO:0000256" key="6">
    <source>
        <dbReference type="ARBA" id="ARBA00023018"/>
    </source>
</evidence>
<dbReference type="Gene3D" id="3.40.190.10">
    <property type="entry name" value="Periplasmic binding protein-like II"/>
    <property type="match status" value="2"/>
</dbReference>
<feature type="binding site" evidence="15">
    <location>
        <position position="248"/>
    </location>
    <ligand>
        <name>L-glutamate</name>
        <dbReference type="ChEBI" id="CHEBI:29985"/>
    </ligand>
</feature>
<comment type="caution">
    <text evidence="22">The sequence shown here is derived from an EMBL/GenBank/DDBJ whole genome shotgun (WGS) entry which is preliminary data.</text>
</comment>
<accession>A0AA89BYP2</accession>
<dbReference type="SMART" id="SM00079">
    <property type="entry name" value="PBPe"/>
    <property type="match status" value="1"/>
</dbReference>
<evidence type="ECO:0000256" key="8">
    <source>
        <dbReference type="ARBA" id="ARBA00023136"/>
    </source>
</evidence>
<dbReference type="GO" id="GO:0038023">
    <property type="term" value="F:signaling receptor activity"/>
    <property type="evidence" value="ECO:0007669"/>
    <property type="project" value="InterPro"/>
</dbReference>
<dbReference type="InterPro" id="IPR015683">
    <property type="entry name" value="Ionotropic_Glu_rcpt"/>
</dbReference>
<keyword evidence="5 19" id="KW-1133">Transmembrane helix</keyword>
<dbReference type="PRINTS" id="PR00177">
    <property type="entry name" value="NMDARECEPTOR"/>
</dbReference>
<feature type="site" description="Crucial to convey clamshell closure to channel opening" evidence="16">
    <location>
        <position position="226"/>
    </location>
</feature>
<dbReference type="AlphaFoldDB" id="A0AA89BYP2"/>
<sequence length="456" mass="50918">MFKAEYSDRQKAPHNERVCGKHMFEGYCVDLAEKVAESCNFDYDICLVKDGQYGKAMENGTWDGMIGELTKKEADIAVAPITISSTRERVVDFTKPFMSLGISIMIKKPTDAEKSVFSFMDPLSYEIWMCILFAYVGVSVVLFLVSRFSPVEWKVEETGISNDFTISNSLWYSLGAFMQQGCDISPKAISGRIVGSVWWFFTLIIISSYTANLAAFLTVERMNTPIESAEDLAKQTKIQYGCYQGGATKDFFQKSKVGIYQRMYAFMTSAEGVFAESNDEGIKRVRESNSDYAFLIESTTNEYQNMRKPCNTMKVGSNLDSKGYGIATPVMSDLRDCLTLAVLSLRESGELEKLKKKWWDERSECDAPNNKESGQAELTLNNVAGIFYILVGGLTLSVLIASIEFLYKSVVDSKKSKTTLGSMLRCKARLSFRGSLDRDSSAPVTPLKKSTSTVNS</sequence>
<dbReference type="InterPro" id="IPR001508">
    <property type="entry name" value="Iono_Glu_rcpt_met"/>
</dbReference>
<protein>
    <recommendedName>
        <fullName evidence="24">Glutamate receptor</fullName>
    </recommendedName>
</protein>
<evidence type="ECO:0000256" key="9">
    <source>
        <dbReference type="ARBA" id="ARBA00023170"/>
    </source>
</evidence>
<feature type="transmembrane region" description="Helical" evidence="19">
    <location>
        <begin position="197"/>
        <end position="219"/>
    </location>
</feature>
<evidence type="ECO:0000256" key="17">
    <source>
        <dbReference type="PIRSR" id="PIRSR601508-3"/>
    </source>
</evidence>
<comment type="subcellular location">
    <subcellularLocation>
        <location evidence="14">Postsynaptic cell membrane</location>
        <topology evidence="14">Multi-pass membrane protein</topology>
    </subcellularLocation>
</comment>
<gene>
    <name evidence="22" type="ORF">FSP39_003765</name>
</gene>
<evidence type="ECO:0000256" key="10">
    <source>
        <dbReference type="ARBA" id="ARBA00023180"/>
    </source>
</evidence>
<evidence type="ECO:0008006" key="24">
    <source>
        <dbReference type="Google" id="ProtNLM"/>
    </source>
</evidence>
<evidence type="ECO:0000256" key="12">
    <source>
        <dbReference type="ARBA" id="ARBA00023286"/>
    </source>
</evidence>
<dbReference type="Pfam" id="PF00060">
    <property type="entry name" value="Lig_chan"/>
    <property type="match status" value="1"/>
</dbReference>
<keyword evidence="3 19" id="KW-0812">Transmembrane</keyword>
<dbReference type="InterPro" id="IPR019594">
    <property type="entry name" value="Glu/Gly-bd"/>
</dbReference>
<dbReference type="SUPFAM" id="SSF53850">
    <property type="entry name" value="Periplasmic binding protein-like II"/>
    <property type="match status" value="1"/>
</dbReference>
<name>A0AA89BYP2_PINIB</name>
<keyword evidence="12" id="KW-1071">Ligand-gated ion channel</keyword>
<dbReference type="Gene3D" id="1.10.287.70">
    <property type="match status" value="1"/>
</dbReference>
<feature type="transmembrane region" description="Helical" evidence="19">
    <location>
        <begin position="385"/>
        <end position="407"/>
    </location>
</feature>
<keyword evidence="4" id="KW-0732">Signal</keyword>
<dbReference type="Proteomes" id="UP001186944">
    <property type="component" value="Unassembled WGS sequence"/>
</dbReference>
<proteinExistence type="predicted"/>
<keyword evidence="17" id="KW-1015">Disulfide bond</keyword>
<dbReference type="SMART" id="SM00918">
    <property type="entry name" value="Lig_chan-Glu_bd"/>
    <property type="match status" value="1"/>
</dbReference>
<evidence type="ECO:0000256" key="4">
    <source>
        <dbReference type="ARBA" id="ARBA00022729"/>
    </source>
</evidence>
<keyword evidence="23" id="KW-1185">Reference proteome</keyword>
<evidence type="ECO:0000313" key="23">
    <source>
        <dbReference type="Proteomes" id="UP001186944"/>
    </source>
</evidence>
<evidence type="ECO:0000256" key="7">
    <source>
        <dbReference type="ARBA" id="ARBA00023065"/>
    </source>
</evidence>
<keyword evidence="1" id="KW-0813">Transport</keyword>
<evidence type="ECO:0000256" key="1">
    <source>
        <dbReference type="ARBA" id="ARBA00022448"/>
    </source>
</evidence>
<evidence type="ECO:0000256" key="16">
    <source>
        <dbReference type="PIRSR" id="PIRSR601508-2"/>
    </source>
</evidence>
<keyword evidence="6" id="KW-0770">Synapse</keyword>
<feature type="region of interest" description="Disordered" evidence="18">
    <location>
        <begin position="436"/>
        <end position="456"/>
    </location>
</feature>
<dbReference type="Pfam" id="PF10613">
    <property type="entry name" value="Lig_chan-Glu_bd"/>
    <property type="match status" value="1"/>
</dbReference>
<dbReference type="InterPro" id="IPR001320">
    <property type="entry name" value="Iontro_rcpt_C"/>
</dbReference>
<evidence type="ECO:0000256" key="18">
    <source>
        <dbReference type="SAM" id="MobiDB-lite"/>
    </source>
</evidence>
<evidence type="ECO:0000256" key="5">
    <source>
        <dbReference type="ARBA" id="ARBA00022989"/>
    </source>
</evidence>
<feature type="binding site" evidence="15">
    <location>
        <position position="87"/>
    </location>
    <ligand>
        <name>L-glutamate</name>
        <dbReference type="ChEBI" id="CHEBI:29985"/>
    </ligand>
</feature>
<evidence type="ECO:0000256" key="11">
    <source>
        <dbReference type="ARBA" id="ARBA00023257"/>
    </source>
</evidence>
<keyword evidence="7" id="KW-0406">Ion transport</keyword>
<keyword evidence="9" id="KW-0675">Receptor</keyword>
<keyword evidence="8 19" id="KW-0472">Membrane</keyword>
<feature type="transmembrane region" description="Helical" evidence="19">
    <location>
        <begin position="125"/>
        <end position="145"/>
    </location>
</feature>
<keyword evidence="10" id="KW-0325">Glycoprotein</keyword>
<organism evidence="22 23">
    <name type="scientific">Pinctada imbricata</name>
    <name type="common">Atlantic pearl-oyster</name>
    <name type="synonym">Pinctada martensii</name>
    <dbReference type="NCBI Taxonomy" id="66713"/>
    <lineage>
        <taxon>Eukaryota</taxon>
        <taxon>Metazoa</taxon>
        <taxon>Spiralia</taxon>
        <taxon>Lophotrochozoa</taxon>
        <taxon>Mollusca</taxon>
        <taxon>Bivalvia</taxon>
        <taxon>Autobranchia</taxon>
        <taxon>Pteriomorphia</taxon>
        <taxon>Pterioida</taxon>
        <taxon>Pterioidea</taxon>
        <taxon>Pteriidae</taxon>
        <taxon>Pinctada</taxon>
    </lineage>
</organism>
<evidence type="ECO:0000259" key="20">
    <source>
        <dbReference type="SMART" id="SM00079"/>
    </source>
</evidence>
<keyword evidence="13" id="KW-0407">Ion channel</keyword>
<evidence type="ECO:0000256" key="15">
    <source>
        <dbReference type="PIRSR" id="PIRSR601508-1"/>
    </source>
</evidence>
<evidence type="ECO:0000313" key="22">
    <source>
        <dbReference type="EMBL" id="KAK3099395.1"/>
    </source>
</evidence>